<dbReference type="EMBL" id="DOEK01000030">
    <property type="protein sequence ID" value="HBP30772.1"/>
    <property type="molecule type" value="Genomic_DNA"/>
</dbReference>
<reference evidence="1 2" key="1">
    <citation type="journal article" date="2018" name="Nat. Biotechnol.">
        <title>A standardized bacterial taxonomy based on genome phylogeny substantially revises the tree of life.</title>
        <authorList>
            <person name="Parks D.H."/>
            <person name="Chuvochina M."/>
            <person name="Waite D.W."/>
            <person name="Rinke C."/>
            <person name="Skarshewski A."/>
            <person name="Chaumeil P.A."/>
            <person name="Hugenholtz P."/>
        </authorList>
    </citation>
    <scope>NUCLEOTIDE SEQUENCE [LARGE SCALE GENOMIC DNA]</scope>
    <source>
        <strain evidence="1">UBA10707</strain>
    </source>
</reference>
<dbReference type="Pfam" id="PF06267">
    <property type="entry name" value="DUF1028"/>
    <property type="match status" value="1"/>
</dbReference>
<dbReference type="AlphaFoldDB" id="A0A356LIM7"/>
<sequence length="224" mass="23870">MTFSIIARCKQTGQFGAAVSSSSPAVAARCIRARAGVGVAATQNITDPQLARILLDMIQYDVSPEDAVRELVKNTDFIEYRQLMVLNMQDQPAVYSGTQTLGVHACGIGTDAVCAGNLLANSHVPQAMQQAFASSTGLLADRLLTALQAGLEAGGEADQVHSAGLLVVDKLEWPIIDLRIDWSDKDPIGELVNVWKIYANQVNDYILRALDPTGSPSYGVAGDP</sequence>
<comment type="caution">
    <text evidence="1">The sequence shown here is derived from an EMBL/GenBank/DDBJ whole genome shotgun (WGS) entry which is preliminary data.</text>
</comment>
<organism evidence="1 2">
    <name type="scientific">Advenella kashmirensis</name>
    <dbReference type="NCBI Taxonomy" id="310575"/>
    <lineage>
        <taxon>Bacteria</taxon>
        <taxon>Pseudomonadati</taxon>
        <taxon>Pseudomonadota</taxon>
        <taxon>Betaproteobacteria</taxon>
        <taxon>Burkholderiales</taxon>
        <taxon>Alcaligenaceae</taxon>
    </lineage>
</organism>
<dbReference type="Gene3D" id="3.60.20.10">
    <property type="entry name" value="Glutamine Phosphoribosylpyrophosphate, subunit 1, domain 1"/>
    <property type="match status" value="1"/>
</dbReference>
<name>A0A356LIM7_9BURK</name>
<dbReference type="PANTHER" id="PTHR39328:SF1">
    <property type="entry name" value="BLL2871 PROTEIN"/>
    <property type="match status" value="1"/>
</dbReference>
<dbReference type="InterPro" id="IPR029055">
    <property type="entry name" value="Ntn_hydrolases_N"/>
</dbReference>
<dbReference type="Proteomes" id="UP000264036">
    <property type="component" value="Unassembled WGS sequence"/>
</dbReference>
<evidence type="ECO:0000313" key="2">
    <source>
        <dbReference type="Proteomes" id="UP000264036"/>
    </source>
</evidence>
<protein>
    <submittedName>
        <fullName evidence="1">DUF1028 domain-containing protein</fullName>
    </submittedName>
</protein>
<dbReference type="InterPro" id="IPR010430">
    <property type="entry name" value="DUF1028"/>
</dbReference>
<dbReference type="PANTHER" id="PTHR39328">
    <property type="entry name" value="BLL2871 PROTEIN"/>
    <property type="match status" value="1"/>
</dbReference>
<dbReference type="SUPFAM" id="SSF56235">
    <property type="entry name" value="N-terminal nucleophile aminohydrolases (Ntn hydrolases)"/>
    <property type="match status" value="1"/>
</dbReference>
<accession>A0A356LIM7</accession>
<proteinExistence type="predicted"/>
<gene>
    <name evidence="1" type="ORF">DD666_15295</name>
</gene>
<evidence type="ECO:0000313" key="1">
    <source>
        <dbReference type="EMBL" id="HBP30772.1"/>
    </source>
</evidence>